<name>A0ABS0AIE0_9GAMM</name>
<dbReference type="NCBIfam" id="NF008107">
    <property type="entry name" value="PRK10853.1"/>
    <property type="match status" value="1"/>
</dbReference>
<dbReference type="PANTHER" id="PTHR30041:SF8">
    <property type="entry name" value="PROTEIN YFFB"/>
    <property type="match status" value="1"/>
</dbReference>
<dbReference type="Gene3D" id="3.40.30.10">
    <property type="entry name" value="Glutaredoxin"/>
    <property type="match status" value="1"/>
</dbReference>
<dbReference type="InterPro" id="IPR036249">
    <property type="entry name" value="Thioredoxin-like_sf"/>
</dbReference>
<accession>A0ABS0AIE0</accession>
<evidence type="ECO:0000256" key="2">
    <source>
        <dbReference type="PROSITE-ProRule" id="PRU01282"/>
    </source>
</evidence>
<dbReference type="RefSeq" id="WP_194856460.1">
    <property type="nucleotide sequence ID" value="NZ_ARXR01000024.1"/>
</dbReference>
<dbReference type="SUPFAM" id="SSF52833">
    <property type="entry name" value="Thioredoxin-like"/>
    <property type="match status" value="1"/>
</dbReference>
<dbReference type="Proteomes" id="UP000644441">
    <property type="component" value="Unassembled WGS sequence"/>
</dbReference>
<comment type="similarity">
    <text evidence="1 2">Belongs to the ArsC family.</text>
</comment>
<dbReference type="PROSITE" id="PS51353">
    <property type="entry name" value="ARSC"/>
    <property type="match status" value="1"/>
</dbReference>
<reference evidence="3 4" key="1">
    <citation type="submission" date="2012-09" db="EMBL/GenBank/DDBJ databases">
        <title>Genome Sequence of alkane-degrading Bacterium Alcanivorax venustensis ISO4.</title>
        <authorList>
            <person name="Lai Q."/>
            <person name="Shao Z."/>
        </authorList>
    </citation>
    <scope>NUCLEOTIDE SEQUENCE [LARGE SCALE GENOMIC DNA]</scope>
    <source>
        <strain evidence="3 4">ISO4</strain>
    </source>
</reference>
<evidence type="ECO:0000313" key="3">
    <source>
        <dbReference type="EMBL" id="MBF5053884.1"/>
    </source>
</evidence>
<dbReference type="CDD" id="cd03035">
    <property type="entry name" value="ArsC_Yffb"/>
    <property type="match status" value="1"/>
</dbReference>
<sequence length="115" mass="13259">MAITVYGIKNCDTMKKALKWLDEQGLEYHFHDYKKDGVPEAQLRRWIDALGWETVINRRGTTWRKLDQSTRDNMDAESAVAAAQDNPSLIKRPILHSDNIIEAGFEEGRWKTLLG</sequence>
<proteinExistence type="inferred from homology"/>
<comment type="caution">
    <text evidence="3">The sequence shown here is derived from an EMBL/GenBank/DDBJ whole genome shotgun (WGS) entry which is preliminary data.</text>
</comment>
<dbReference type="Pfam" id="PF03960">
    <property type="entry name" value="ArsC"/>
    <property type="match status" value="1"/>
</dbReference>
<evidence type="ECO:0000313" key="4">
    <source>
        <dbReference type="Proteomes" id="UP000644441"/>
    </source>
</evidence>
<protein>
    <submittedName>
        <fullName evidence="3">ArsC-like protein</fullName>
    </submittedName>
</protein>
<dbReference type="PANTHER" id="PTHR30041">
    <property type="entry name" value="ARSENATE REDUCTASE"/>
    <property type="match status" value="1"/>
</dbReference>
<dbReference type="NCBIfam" id="TIGR01617">
    <property type="entry name" value="arsC_related"/>
    <property type="match status" value="1"/>
</dbReference>
<dbReference type="EMBL" id="ARXR01000024">
    <property type="protein sequence ID" value="MBF5053884.1"/>
    <property type="molecule type" value="Genomic_DNA"/>
</dbReference>
<dbReference type="InterPro" id="IPR006504">
    <property type="entry name" value="Tscrpt_reg_Spx/MgsR"/>
</dbReference>
<evidence type="ECO:0000256" key="1">
    <source>
        <dbReference type="ARBA" id="ARBA00007198"/>
    </source>
</evidence>
<keyword evidence="4" id="KW-1185">Reference proteome</keyword>
<gene>
    <name evidence="3" type="ORF">ISO4_02486</name>
</gene>
<organism evidence="3 4">
    <name type="scientific">Alloalcanivorax venustensis ISO4</name>
    <dbReference type="NCBI Taxonomy" id="1177184"/>
    <lineage>
        <taxon>Bacteria</taxon>
        <taxon>Pseudomonadati</taxon>
        <taxon>Pseudomonadota</taxon>
        <taxon>Gammaproteobacteria</taxon>
        <taxon>Oceanospirillales</taxon>
        <taxon>Alcanivoracaceae</taxon>
        <taxon>Alloalcanivorax</taxon>
    </lineage>
</organism>
<dbReference type="InterPro" id="IPR006660">
    <property type="entry name" value="Arsenate_reductase-like"/>
</dbReference>